<feature type="region of interest" description="Disordered" evidence="1">
    <location>
        <begin position="222"/>
        <end position="254"/>
    </location>
</feature>
<feature type="region of interest" description="Disordered" evidence="1">
    <location>
        <begin position="287"/>
        <end position="373"/>
    </location>
</feature>
<feature type="compositionally biased region" description="Gly residues" evidence="1">
    <location>
        <begin position="56"/>
        <end position="79"/>
    </location>
</feature>
<protein>
    <submittedName>
        <fullName evidence="3">Uncharacterized protein</fullName>
    </submittedName>
</protein>
<accession>A0A835XU92</accession>
<sequence>MRLYGAGSPRACSAACVLAVALLCGSLSASADAAAASHSLLRGDAEEIRAFDDYPHGGGDYPSGGGDYPHGGGDYPHGGGRPDRPDSDVPLLPMRSGDLINLRSVDLKAYCNVRDAGSFRNVLACSRQEGEAGPGSALLVIGADFVTDEIREGSVFYLKSQRTNQFCAPQPEVVSDDAAAGSKADDGRMVVICNKWHYDASCEWRAFLDDRDDRVVYLRPHTPSKTELGEEAEGDADEAEDGAGDAEGVERRRRSRRLGCAPRGREGVVVCERGLDPRSRRAALEVITSGWRPHGDGSHGDDADYPSGGGDYPHGGGDWPHGGGGKGKGGKGRHGGRGADADAADQPADGLQWPHGGGGKGGGDKDDKDKLPFRTGSNLAITAPYLAAACDTVDKGSPYGPYTTANRRAAIAIADDDEADADDLEDDGAVDGAYPYDDGGGDDDPMVSMVWCNATLPDSDPDVDPQPHADPTLATATATARRLLGGLLGRKGAAAAVENVGRNKQWDLDGYVLMATDYSSPDVYSGSEVYLKNQNKRKFCRILSAHDARAASRKGRRLPAGALLCDQMTSDAPGTRFVLELLPEPHKEAAEADAATDGAAAVDAGKGKAGDYPSGGGGDYPSGGGDYPSGGGGKGKGKGGKSKKTVLVRLRSADTDMFCAPEPSLRGAPILCDMRHPDPSRRELTTFKLVDVAPGGDWPSGPEA</sequence>
<feature type="signal peptide" evidence="2">
    <location>
        <begin position="1"/>
        <end position="33"/>
    </location>
</feature>
<reference evidence="3" key="1">
    <citation type="journal article" date="2020" name="bioRxiv">
        <title>Comparative genomics of Chlamydomonas.</title>
        <authorList>
            <person name="Craig R.J."/>
            <person name="Hasan A.R."/>
            <person name="Ness R.W."/>
            <person name="Keightley P.D."/>
        </authorList>
    </citation>
    <scope>NUCLEOTIDE SEQUENCE</scope>
    <source>
        <strain evidence="3">CCAP 11/70</strain>
    </source>
</reference>
<organism evidence="3 4">
    <name type="scientific">Edaphochlamys debaryana</name>
    <dbReference type="NCBI Taxonomy" id="47281"/>
    <lineage>
        <taxon>Eukaryota</taxon>
        <taxon>Viridiplantae</taxon>
        <taxon>Chlorophyta</taxon>
        <taxon>core chlorophytes</taxon>
        <taxon>Chlorophyceae</taxon>
        <taxon>CS clade</taxon>
        <taxon>Chlamydomonadales</taxon>
        <taxon>Chlamydomonadales incertae sedis</taxon>
        <taxon>Edaphochlamys</taxon>
    </lineage>
</organism>
<feature type="compositionally biased region" description="Gly residues" evidence="1">
    <location>
        <begin position="307"/>
        <end position="327"/>
    </location>
</feature>
<feature type="region of interest" description="Disordered" evidence="1">
    <location>
        <begin position="52"/>
        <end position="90"/>
    </location>
</feature>
<comment type="caution">
    <text evidence="3">The sequence shown here is derived from an EMBL/GenBank/DDBJ whole genome shotgun (WGS) entry which is preliminary data.</text>
</comment>
<feature type="compositionally biased region" description="Acidic residues" evidence="1">
    <location>
        <begin position="229"/>
        <end position="244"/>
    </location>
</feature>
<dbReference type="AlphaFoldDB" id="A0A835XU92"/>
<feature type="compositionally biased region" description="Gly residues" evidence="1">
    <location>
        <begin position="613"/>
        <end position="634"/>
    </location>
</feature>
<feature type="compositionally biased region" description="Basic and acidic residues" evidence="1">
    <location>
        <begin position="293"/>
        <end position="302"/>
    </location>
</feature>
<feature type="chain" id="PRO_5032289738" evidence="2">
    <location>
        <begin position="34"/>
        <end position="704"/>
    </location>
</feature>
<evidence type="ECO:0000313" key="4">
    <source>
        <dbReference type="Proteomes" id="UP000612055"/>
    </source>
</evidence>
<evidence type="ECO:0000313" key="3">
    <source>
        <dbReference type="EMBL" id="KAG2489787.1"/>
    </source>
</evidence>
<dbReference type="Proteomes" id="UP000612055">
    <property type="component" value="Unassembled WGS sequence"/>
</dbReference>
<proteinExistence type="predicted"/>
<keyword evidence="2" id="KW-0732">Signal</keyword>
<dbReference type="EMBL" id="JAEHOE010000069">
    <property type="protein sequence ID" value="KAG2489787.1"/>
    <property type="molecule type" value="Genomic_DNA"/>
</dbReference>
<evidence type="ECO:0000256" key="1">
    <source>
        <dbReference type="SAM" id="MobiDB-lite"/>
    </source>
</evidence>
<dbReference type="OrthoDB" id="549822at2759"/>
<gene>
    <name evidence="3" type="ORF">HYH03_011737</name>
</gene>
<keyword evidence="4" id="KW-1185">Reference proteome</keyword>
<feature type="compositionally biased region" description="Basic and acidic residues" evidence="1">
    <location>
        <begin position="362"/>
        <end position="372"/>
    </location>
</feature>
<feature type="compositionally biased region" description="Low complexity" evidence="1">
    <location>
        <begin position="592"/>
        <end position="604"/>
    </location>
</feature>
<feature type="region of interest" description="Disordered" evidence="1">
    <location>
        <begin position="588"/>
        <end position="643"/>
    </location>
</feature>
<name>A0A835XU92_9CHLO</name>
<evidence type="ECO:0000256" key="2">
    <source>
        <dbReference type="SAM" id="SignalP"/>
    </source>
</evidence>